<keyword evidence="9" id="KW-1185">Reference proteome</keyword>
<dbReference type="PANTHER" id="PTHR10159:SF530">
    <property type="entry name" value="DUAL SPECIFICITY PROTEIN PHOSPHATASE DDB_G0271350-RELATED"/>
    <property type="match status" value="1"/>
</dbReference>
<dbReference type="Pfam" id="PF00782">
    <property type="entry name" value="DSPc"/>
    <property type="match status" value="1"/>
</dbReference>
<dbReference type="AlphaFoldDB" id="A0A8J4PKF7"/>
<dbReference type="GO" id="GO:0005737">
    <property type="term" value="C:cytoplasm"/>
    <property type="evidence" value="ECO:0007669"/>
    <property type="project" value="TreeGrafter"/>
</dbReference>
<comment type="catalytic activity">
    <reaction evidence="5">
        <text>O-phospho-L-seryl-[protein] + H2O = L-seryl-[protein] + phosphate</text>
        <dbReference type="Rhea" id="RHEA:20629"/>
        <dbReference type="Rhea" id="RHEA-COMP:9863"/>
        <dbReference type="Rhea" id="RHEA-COMP:11604"/>
        <dbReference type="ChEBI" id="CHEBI:15377"/>
        <dbReference type="ChEBI" id="CHEBI:29999"/>
        <dbReference type="ChEBI" id="CHEBI:43474"/>
        <dbReference type="ChEBI" id="CHEBI:83421"/>
        <dbReference type="EC" id="3.1.3.16"/>
    </reaction>
</comment>
<evidence type="ECO:0000256" key="2">
    <source>
        <dbReference type="ARBA" id="ARBA00013064"/>
    </source>
</evidence>
<evidence type="ECO:0000313" key="8">
    <source>
        <dbReference type="EMBL" id="KAF2068405.1"/>
    </source>
</evidence>
<dbReference type="PANTHER" id="PTHR10159">
    <property type="entry name" value="DUAL SPECIFICITY PROTEIN PHOSPHATASE"/>
    <property type="match status" value="1"/>
</dbReference>
<evidence type="ECO:0000259" key="7">
    <source>
        <dbReference type="PROSITE" id="PS50056"/>
    </source>
</evidence>
<evidence type="ECO:0000256" key="3">
    <source>
        <dbReference type="ARBA" id="ARBA00022801"/>
    </source>
</evidence>
<dbReference type="EC" id="3.1.3.48" evidence="2"/>
<dbReference type="SMART" id="SM00404">
    <property type="entry name" value="PTPc_motif"/>
    <property type="match status" value="1"/>
</dbReference>
<dbReference type="InterPro" id="IPR000387">
    <property type="entry name" value="Tyr_Pase_dom"/>
</dbReference>
<dbReference type="PROSITE" id="PS50054">
    <property type="entry name" value="TYR_PHOSPHATASE_DUAL"/>
    <property type="match status" value="1"/>
</dbReference>
<dbReference type="OrthoDB" id="19730at2759"/>
<dbReference type="SUPFAM" id="SSF52799">
    <property type="entry name" value="(Phosphotyrosine protein) phosphatases II"/>
    <property type="match status" value="1"/>
</dbReference>
<keyword evidence="4" id="KW-0904">Protein phosphatase</keyword>
<sequence length="322" mass="37552">MSCNNDKQSKDNNENKQQHRYFYSEMGISTIIKDFLYLGAARDTKDEKHMKKLNISHIVSCAGNVKNAEQYTILKAVDLEDIPEQDILPFIDQSFEFIKSVAEKGGVVFVHCLAGVSRSPTVVLAYLMMTQKIPLKQLYYDVLEARNIIRPNDGFMRQLLYLEKKHLGSTSFEFEMEWQSIPKPIKIKWTPKSQLQQQQQIQQQLDQQQEIKKRITLDLESIERIKLYLKNTLTVEFILKAIGNVDNLYDTLYENIMSGISCFRAMTQVKKHVGKDLFKISNGGQDLKSQDETIEWKHITRYMDEVIIELLEKDVFQEKLIL</sequence>
<dbReference type="GO" id="GO:0004722">
    <property type="term" value="F:protein serine/threonine phosphatase activity"/>
    <property type="evidence" value="ECO:0007669"/>
    <property type="project" value="UniProtKB-EC"/>
</dbReference>
<evidence type="ECO:0000259" key="6">
    <source>
        <dbReference type="PROSITE" id="PS50054"/>
    </source>
</evidence>
<evidence type="ECO:0000256" key="5">
    <source>
        <dbReference type="ARBA" id="ARBA00047761"/>
    </source>
</evidence>
<accession>A0A8J4PKF7</accession>
<dbReference type="SMART" id="SM00195">
    <property type="entry name" value="DSPc"/>
    <property type="match status" value="1"/>
</dbReference>
<organism evidence="8 9">
    <name type="scientific">Polysphondylium violaceum</name>
    <dbReference type="NCBI Taxonomy" id="133409"/>
    <lineage>
        <taxon>Eukaryota</taxon>
        <taxon>Amoebozoa</taxon>
        <taxon>Evosea</taxon>
        <taxon>Eumycetozoa</taxon>
        <taxon>Dictyostelia</taxon>
        <taxon>Dictyosteliales</taxon>
        <taxon>Dictyosteliaceae</taxon>
        <taxon>Polysphondylium</taxon>
    </lineage>
</organism>
<dbReference type="Proteomes" id="UP000695562">
    <property type="component" value="Unassembled WGS sequence"/>
</dbReference>
<dbReference type="InterPro" id="IPR003595">
    <property type="entry name" value="Tyr_Pase_cat"/>
</dbReference>
<reference evidence="8" key="1">
    <citation type="submission" date="2020-01" db="EMBL/GenBank/DDBJ databases">
        <title>Development of genomics and gene disruption for Polysphondylium violaceum indicates a role for the polyketide synthase stlB in stalk morphogenesis.</title>
        <authorList>
            <person name="Narita B."/>
            <person name="Kawabe Y."/>
            <person name="Kin K."/>
            <person name="Saito T."/>
            <person name="Gibbs R."/>
            <person name="Kuspa A."/>
            <person name="Muzny D."/>
            <person name="Queller D."/>
            <person name="Richards S."/>
            <person name="Strassman J."/>
            <person name="Sucgang R."/>
            <person name="Worley K."/>
            <person name="Schaap P."/>
        </authorList>
    </citation>
    <scope>NUCLEOTIDE SEQUENCE</scope>
    <source>
        <strain evidence="8">QSvi11</strain>
    </source>
</reference>
<protein>
    <recommendedName>
        <fullName evidence="2">protein-tyrosine-phosphatase</fullName>
        <ecNumber evidence="2">3.1.3.48</ecNumber>
    </recommendedName>
</protein>
<comment type="similarity">
    <text evidence="1">Belongs to the protein-tyrosine phosphatase family. Non-receptor class dual specificity subfamily.</text>
</comment>
<dbReference type="GO" id="GO:0004725">
    <property type="term" value="F:protein tyrosine phosphatase activity"/>
    <property type="evidence" value="ECO:0007669"/>
    <property type="project" value="UniProtKB-EC"/>
</dbReference>
<evidence type="ECO:0000256" key="4">
    <source>
        <dbReference type="ARBA" id="ARBA00022912"/>
    </source>
</evidence>
<name>A0A8J4PKF7_9MYCE</name>
<comment type="caution">
    <text evidence="8">The sequence shown here is derived from an EMBL/GenBank/DDBJ whole genome shotgun (WGS) entry which is preliminary data.</text>
</comment>
<dbReference type="CDD" id="cd14498">
    <property type="entry name" value="DSP"/>
    <property type="match status" value="1"/>
</dbReference>
<dbReference type="Gene3D" id="3.90.190.10">
    <property type="entry name" value="Protein tyrosine phosphatase superfamily"/>
    <property type="match status" value="1"/>
</dbReference>
<gene>
    <name evidence="8" type="ORF">CYY_010269</name>
</gene>
<dbReference type="PROSITE" id="PS00383">
    <property type="entry name" value="TYR_PHOSPHATASE_1"/>
    <property type="match status" value="1"/>
</dbReference>
<dbReference type="InterPro" id="IPR029021">
    <property type="entry name" value="Prot-tyrosine_phosphatase-like"/>
</dbReference>
<keyword evidence="3" id="KW-0378">Hydrolase</keyword>
<dbReference type="InterPro" id="IPR016130">
    <property type="entry name" value="Tyr_Pase_AS"/>
</dbReference>
<evidence type="ECO:0000313" key="9">
    <source>
        <dbReference type="Proteomes" id="UP000695562"/>
    </source>
</evidence>
<dbReference type="GO" id="GO:0043409">
    <property type="term" value="P:negative regulation of MAPK cascade"/>
    <property type="evidence" value="ECO:0007669"/>
    <property type="project" value="TreeGrafter"/>
</dbReference>
<dbReference type="InterPro" id="IPR000340">
    <property type="entry name" value="Dual-sp_phosphatase_cat-dom"/>
</dbReference>
<dbReference type="EMBL" id="AJWJ01001007">
    <property type="protein sequence ID" value="KAF2068405.1"/>
    <property type="molecule type" value="Genomic_DNA"/>
</dbReference>
<dbReference type="PROSITE" id="PS50056">
    <property type="entry name" value="TYR_PHOSPHATASE_2"/>
    <property type="match status" value="1"/>
</dbReference>
<feature type="domain" description="Tyrosine specific protein phosphatases" evidence="7">
    <location>
        <begin position="85"/>
        <end position="146"/>
    </location>
</feature>
<dbReference type="InterPro" id="IPR020422">
    <property type="entry name" value="TYR_PHOSPHATASE_DUAL_dom"/>
</dbReference>
<feature type="domain" description="Tyrosine-protein phosphatase" evidence="6">
    <location>
        <begin position="27"/>
        <end position="168"/>
    </location>
</feature>
<proteinExistence type="inferred from homology"/>
<evidence type="ECO:0000256" key="1">
    <source>
        <dbReference type="ARBA" id="ARBA00008601"/>
    </source>
</evidence>